<sequence>MSGVIRKGFGMQGHKTIKLGLTHFKEGAGLGGLVEIEESIWYLVVPQIVELYVIEEHTDDSRDSASSPLGSPRQGPAFTTELESGMEKSGMENTSVEINEPSPSTESKPISAENDESRAKRFRITVYGPAEGNHYEKLEFSIKPNIPVAKIFSLALAHSKFAAKLKAQYGERSAL</sequence>
<feature type="compositionally biased region" description="Polar residues" evidence="1">
    <location>
        <begin position="91"/>
        <end position="108"/>
    </location>
</feature>
<feature type="region of interest" description="Disordered" evidence="1">
    <location>
        <begin position="60"/>
        <end position="116"/>
    </location>
</feature>
<dbReference type="EMBL" id="JBAHYK010000113">
    <property type="protein sequence ID" value="KAL0578216.1"/>
    <property type="molecule type" value="Genomic_DNA"/>
</dbReference>
<name>A0ABR3FSN9_9AGAR</name>
<protein>
    <submittedName>
        <fullName evidence="2">Uncharacterized protein</fullName>
    </submittedName>
</protein>
<comment type="caution">
    <text evidence="2">The sequence shown here is derived from an EMBL/GenBank/DDBJ whole genome shotgun (WGS) entry which is preliminary data.</text>
</comment>
<reference evidence="2 3" key="1">
    <citation type="submission" date="2024-02" db="EMBL/GenBank/DDBJ databases">
        <title>A draft genome for the cacao thread blight pathogen Marasmius crinis-equi.</title>
        <authorList>
            <person name="Cohen S.P."/>
            <person name="Baruah I.K."/>
            <person name="Amoako-Attah I."/>
            <person name="Bukari Y."/>
            <person name="Meinhardt L.W."/>
            <person name="Bailey B.A."/>
        </authorList>
    </citation>
    <scope>NUCLEOTIDE SEQUENCE [LARGE SCALE GENOMIC DNA]</scope>
    <source>
        <strain evidence="2 3">GH-76</strain>
    </source>
</reference>
<accession>A0ABR3FSN9</accession>
<evidence type="ECO:0000256" key="1">
    <source>
        <dbReference type="SAM" id="MobiDB-lite"/>
    </source>
</evidence>
<evidence type="ECO:0000313" key="3">
    <source>
        <dbReference type="Proteomes" id="UP001465976"/>
    </source>
</evidence>
<organism evidence="2 3">
    <name type="scientific">Marasmius crinis-equi</name>
    <dbReference type="NCBI Taxonomy" id="585013"/>
    <lineage>
        <taxon>Eukaryota</taxon>
        <taxon>Fungi</taxon>
        <taxon>Dikarya</taxon>
        <taxon>Basidiomycota</taxon>
        <taxon>Agaricomycotina</taxon>
        <taxon>Agaricomycetes</taxon>
        <taxon>Agaricomycetidae</taxon>
        <taxon>Agaricales</taxon>
        <taxon>Marasmiineae</taxon>
        <taxon>Marasmiaceae</taxon>
        <taxon>Marasmius</taxon>
    </lineage>
</organism>
<evidence type="ECO:0000313" key="2">
    <source>
        <dbReference type="EMBL" id="KAL0578216.1"/>
    </source>
</evidence>
<dbReference type="Proteomes" id="UP001465976">
    <property type="component" value="Unassembled WGS sequence"/>
</dbReference>
<gene>
    <name evidence="2" type="ORF">V5O48_003791</name>
</gene>
<proteinExistence type="predicted"/>
<keyword evidence="3" id="KW-1185">Reference proteome</keyword>